<name>A0A917LT41_9BACL</name>
<proteinExistence type="inferred from homology"/>
<dbReference type="GO" id="GO:0071555">
    <property type="term" value="P:cell wall organization"/>
    <property type="evidence" value="ECO:0007669"/>
    <property type="project" value="UniProtKB-UniRule"/>
</dbReference>
<dbReference type="PROSITE" id="PS52029">
    <property type="entry name" value="LD_TPASE"/>
    <property type="match status" value="1"/>
</dbReference>
<dbReference type="CDD" id="cd16913">
    <property type="entry name" value="YkuD_like"/>
    <property type="match status" value="1"/>
</dbReference>
<evidence type="ECO:0000256" key="6">
    <source>
        <dbReference type="ARBA" id="ARBA00022960"/>
    </source>
</evidence>
<evidence type="ECO:0000256" key="7">
    <source>
        <dbReference type="ARBA" id="ARBA00022984"/>
    </source>
</evidence>
<dbReference type="GO" id="GO:0071972">
    <property type="term" value="F:peptidoglycan L,D-transpeptidase activity"/>
    <property type="evidence" value="ECO:0007669"/>
    <property type="project" value="TreeGrafter"/>
</dbReference>
<evidence type="ECO:0000259" key="11">
    <source>
        <dbReference type="PROSITE" id="PS52029"/>
    </source>
</evidence>
<evidence type="ECO:0000256" key="8">
    <source>
        <dbReference type="ARBA" id="ARBA00023316"/>
    </source>
</evidence>
<evidence type="ECO:0000313" key="12">
    <source>
        <dbReference type="EMBL" id="GGG55853.1"/>
    </source>
</evidence>
<evidence type="ECO:0000313" key="13">
    <source>
        <dbReference type="Proteomes" id="UP000600247"/>
    </source>
</evidence>
<reference evidence="12 13" key="1">
    <citation type="journal article" date="2014" name="Int. J. Syst. Evol. Microbiol.">
        <title>Complete genome sequence of Corynebacterium casei LMG S-19264T (=DSM 44701T), isolated from a smear-ripened cheese.</title>
        <authorList>
            <consortium name="US DOE Joint Genome Institute (JGI-PGF)"/>
            <person name="Walter F."/>
            <person name="Albersmeier A."/>
            <person name="Kalinowski J."/>
            <person name="Ruckert C."/>
        </authorList>
    </citation>
    <scope>NUCLEOTIDE SEQUENCE [LARGE SCALE GENOMIC DNA]</scope>
    <source>
        <strain evidence="12 13">CGMCC 1.15286</strain>
    </source>
</reference>
<dbReference type="SUPFAM" id="SSF141523">
    <property type="entry name" value="L,D-transpeptidase catalytic domain-like"/>
    <property type="match status" value="1"/>
</dbReference>
<keyword evidence="3" id="KW-0328">Glycosyltransferase</keyword>
<feature type="transmembrane region" description="Helical" evidence="10">
    <location>
        <begin position="81"/>
        <end position="99"/>
    </location>
</feature>
<dbReference type="InterPro" id="IPR050979">
    <property type="entry name" value="LD-transpeptidase"/>
</dbReference>
<dbReference type="GO" id="GO:0005576">
    <property type="term" value="C:extracellular region"/>
    <property type="evidence" value="ECO:0007669"/>
    <property type="project" value="TreeGrafter"/>
</dbReference>
<dbReference type="Proteomes" id="UP000600247">
    <property type="component" value="Unassembled WGS sequence"/>
</dbReference>
<feature type="domain" description="L,D-TPase catalytic" evidence="11">
    <location>
        <begin position="313"/>
        <end position="422"/>
    </location>
</feature>
<dbReference type="PANTHER" id="PTHR30582:SF24">
    <property type="entry name" value="L,D-TRANSPEPTIDASE ERFK_SRFK-RELATED"/>
    <property type="match status" value="1"/>
</dbReference>
<feature type="active site" description="Nucleophile" evidence="9">
    <location>
        <position position="398"/>
    </location>
</feature>
<evidence type="ECO:0000256" key="5">
    <source>
        <dbReference type="ARBA" id="ARBA00022801"/>
    </source>
</evidence>
<dbReference type="InterPro" id="IPR038063">
    <property type="entry name" value="Transpep_catalytic_dom"/>
</dbReference>
<dbReference type="GO" id="GO:0008360">
    <property type="term" value="P:regulation of cell shape"/>
    <property type="evidence" value="ECO:0007669"/>
    <property type="project" value="UniProtKB-UniRule"/>
</dbReference>
<comment type="pathway">
    <text evidence="1 9">Cell wall biogenesis; peptidoglycan biosynthesis.</text>
</comment>
<dbReference type="InterPro" id="IPR005490">
    <property type="entry name" value="LD_TPept_cat_dom"/>
</dbReference>
<comment type="similarity">
    <text evidence="2">Belongs to the YkuD family.</text>
</comment>
<gene>
    <name evidence="12" type="ORF">GCM10010918_05950</name>
</gene>
<keyword evidence="10" id="KW-1133">Transmembrane helix</keyword>
<keyword evidence="5" id="KW-0378">Hydrolase</keyword>
<evidence type="ECO:0000256" key="10">
    <source>
        <dbReference type="SAM" id="Phobius"/>
    </source>
</evidence>
<dbReference type="EMBL" id="BMHY01000001">
    <property type="protein sequence ID" value="GGG55853.1"/>
    <property type="molecule type" value="Genomic_DNA"/>
</dbReference>
<dbReference type="RefSeq" id="WP_188887432.1">
    <property type="nucleotide sequence ID" value="NZ_BMHY01000001.1"/>
</dbReference>
<dbReference type="GO" id="GO:0018104">
    <property type="term" value="P:peptidoglycan-protein cross-linking"/>
    <property type="evidence" value="ECO:0007669"/>
    <property type="project" value="TreeGrafter"/>
</dbReference>
<protein>
    <recommendedName>
        <fullName evidence="11">L,D-TPase catalytic domain-containing protein</fullName>
    </recommendedName>
</protein>
<comment type="caution">
    <text evidence="12">The sequence shown here is derived from an EMBL/GenBank/DDBJ whole genome shotgun (WGS) entry which is preliminary data.</text>
</comment>
<dbReference type="PANTHER" id="PTHR30582">
    <property type="entry name" value="L,D-TRANSPEPTIDASE"/>
    <property type="match status" value="1"/>
</dbReference>
<keyword evidence="4" id="KW-0808">Transferase</keyword>
<keyword evidence="7 9" id="KW-0573">Peptidoglycan synthesis</keyword>
<evidence type="ECO:0000256" key="3">
    <source>
        <dbReference type="ARBA" id="ARBA00022676"/>
    </source>
</evidence>
<evidence type="ECO:0000256" key="9">
    <source>
        <dbReference type="PROSITE-ProRule" id="PRU01373"/>
    </source>
</evidence>
<evidence type="ECO:0000256" key="1">
    <source>
        <dbReference type="ARBA" id="ARBA00004752"/>
    </source>
</evidence>
<dbReference type="Pfam" id="PF03734">
    <property type="entry name" value="YkuD"/>
    <property type="match status" value="1"/>
</dbReference>
<keyword evidence="10" id="KW-0472">Membrane</keyword>
<dbReference type="GO" id="GO:0016757">
    <property type="term" value="F:glycosyltransferase activity"/>
    <property type="evidence" value="ECO:0007669"/>
    <property type="project" value="UniProtKB-KW"/>
</dbReference>
<organism evidence="12 13">
    <name type="scientific">Paenibacillus radicis</name>
    <name type="common">ex Gao et al. 2016</name>
    <dbReference type="NCBI Taxonomy" id="1737354"/>
    <lineage>
        <taxon>Bacteria</taxon>
        <taxon>Bacillati</taxon>
        <taxon>Bacillota</taxon>
        <taxon>Bacilli</taxon>
        <taxon>Bacillales</taxon>
        <taxon>Paenibacillaceae</taxon>
        <taxon>Paenibacillus</taxon>
    </lineage>
</organism>
<dbReference type="AlphaFoldDB" id="A0A917LT41"/>
<dbReference type="Gene3D" id="2.40.440.10">
    <property type="entry name" value="L,D-transpeptidase catalytic domain-like"/>
    <property type="match status" value="1"/>
</dbReference>
<keyword evidence="8 9" id="KW-0961">Cell wall biogenesis/degradation</keyword>
<keyword evidence="13" id="KW-1185">Reference proteome</keyword>
<accession>A0A917LT41</accession>
<sequence length="456" mass="51056">MDTTDDTLYMKQYVSQHPDNKMAWYLLGKQYMLRGMDAKANYCFLQSGEIYDAYERKRHPLAEQPQEMLQYWNRRQKRKRLSRRVVGLAAVFLLFVLLMPSNAERVETVADDAIAMQPVKASIGVVLVKAGDRRPIGSAWNGILAWPEQPNLALAVRLEEEDGWRKWTGTKRILMSVNRESGSSAMNVRMHDSASCNCQPADSSVAKAELDRWAEEQELRWTLASAIYQYNRLYGGWPQKLEQLTRSYPYNVLSGDTPEMRAMFSTLLAAVKADRAEKDSGKGQGEETGQEQSANELFVSGTEAVHKQWRQPLQIVVDKATHRLAVVSGDIIVRSYPVGLGGDETPEGSFYISEKVRNPNGKKDGPFGSRGMTLSNTLYAIHGTDEPDSIGLDKSLGCVRMGKADVEELFDLVPLGTVVTIKNGTLPSKAAAPAERFKLEPQANESNPAKVYRWLN</sequence>
<keyword evidence="6 9" id="KW-0133">Cell shape</keyword>
<evidence type="ECO:0000256" key="2">
    <source>
        <dbReference type="ARBA" id="ARBA00005992"/>
    </source>
</evidence>
<feature type="active site" description="Proton donor/acceptor" evidence="9">
    <location>
        <position position="382"/>
    </location>
</feature>
<evidence type="ECO:0000256" key="4">
    <source>
        <dbReference type="ARBA" id="ARBA00022679"/>
    </source>
</evidence>
<keyword evidence="10" id="KW-0812">Transmembrane</keyword>